<protein>
    <submittedName>
        <fullName evidence="1">NUDIX hydrolase</fullName>
    </submittedName>
</protein>
<proteinExistence type="predicted"/>
<dbReference type="GO" id="GO:0016787">
    <property type="term" value="F:hydrolase activity"/>
    <property type="evidence" value="ECO:0007669"/>
    <property type="project" value="UniProtKB-KW"/>
</dbReference>
<comment type="caution">
    <text evidence="1">The sequence shown here is derived from an EMBL/GenBank/DDBJ whole genome shotgun (WGS) entry which is preliminary data.</text>
</comment>
<reference evidence="1" key="1">
    <citation type="submission" date="2020-10" db="EMBL/GenBank/DDBJ databases">
        <authorList>
            <person name="Castelo-Branco R."/>
            <person name="Eusebio N."/>
            <person name="Adriana R."/>
            <person name="Vieira A."/>
            <person name="Brugerolle De Fraissinette N."/>
            <person name="Rezende De Castro R."/>
            <person name="Schneider M.P."/>
            <person name="Vasconcelos V."/>
            <person name="Leao P.N."/>
        </authorList>
    </citation>
    <scope>NUCLEOTIDE SEQUENCE</scope>
    <source>
        <strain evidence="1">LEGE 11479</strain>
    </source>
</reference>
<dbReference type="Proteomes" id="UP000615026">
    <property type="component" value="Unassembled WGS sequence"/>
</dbReference>
<accession>A0A928ZWF4</accession>
<dbReference type="InterPro" id="IPR015797">
    <property type="entry name" value="NUDIX_hydrolase-like_dom_sf"/>
</dbReference>
<keyword evidence="2" id="KW-1185">Reference proteome</keyword>
<dbReference type="AlphaFoldDB" id="A0A928ZWF4"/>
<keyword evidence="1" id="KW-0378">Hydrolase</keyword>
<dbReference type="Gene3D" id="3.90.79.10">
    <property type="entry name" value="Nucleoside Triphosphate Pyrophosphohydrolase"/>
    <property type="match status" value="1"/>
</dbReference>
<organism evidence="1 2">
    <name type="scientific">Leptolyngbya cf. ectocarpi LEGE 11479</name>
    <dbReference type="NCBI Taxonomy" id="1828722"/>
    <lineage>
        <taxon>Bacteria</taxon>
        <taxon>Bacillati</taxon>
        <taxon>Cyanobacteriota</taxon>
        <taxon>Cyanophyceae</taxon>
        <taxon>Leptolyngbyales</taxon>
        <taxon>Leptolyngbyaceae</taxon>
        <taxon>Leptolyngbya group</taxon>
        <taxon>Leptolyngbya</taxon>
    </lineage>
</organism>
<evidence type="ECO:0000313" key="1">
    <source>
        <dbReference type="EMBL" id="MBE9068747.1"/>
    </source>
</evidence>
<evidence type="ECO:0000313" key="2">
    <source>
        <dbReference type="Proteomes" id="UP000615026"/>
    </source>
</evidence>
<dbReference type="SUPFAM" id="SSF55811">
    <property type="entry name" value="Nudix"/>
    <property type="match status" value="1"/>
</dbReference>
<dbReference type="EMBL" id="JADEXP010000197">
    <property type="protein sequence ID" value="MBE9068747.1"/>
    <property type="molecule type" value="Genomic_DNA"/>
</dbReference>
<dbReference type="RefSeq" id="WP_193994681.1">
    <property type="nucleotide sequence ID" value="NZ_JADEXP010000197.1"/>
</dbReference>
<name>A0A928ZWF4_LEPEC</name>
<sequence length="184" mass="20942">MNQQTWQFKETILFLQTGWLTVISEKLKTPQGKLLNYWRVEKADSVIVLPIHRQQLLLPPPVYRPGVDQSTWDFPGGRCPDGQSLHQAATTILQRELGIFHSALCSLNPINQTGWAINSSFSNQCLYGFTAEIKPDAPWVPEKLGATYLLTESGIQSLLDRLTCLQCRSLLMEWWMTNGWKHSA</sequence>
<gene>
    <name evidence="1" type="ORF">IQ260_19055</name>
</gene>